<protein>
    <submittedName>
        <fullName evidence="1">Uncharacterized protein</fullName>
    </submittedName>
</protein>
<name>A0AAE0CC25_9CHLO</name>
<keyword evidence="2" id="KW-1185">Reference proteome</keyword>
<evidence type="ECO:0000313" key="1">
    <source>
        <dbReference type="EMBL" id="KAK3251097.1"/>
    </source>
</evidence>
<accession>A0AAE0CC25</accession>
<proteinExistence type="predicted"/>
<gene>
    <name evidence="1" type="ORF">CYMTET_39553</name>
</gene>
<organism evidence="1 2">
    <name type="scientific">Cymbomonas tetramitiformis</name>
    <dbReference type="NCBI Taxonomy" id="36881"/>
    <lineage>
        <taxon>Eukaryota</taxon>
        <taxon>Viridiplantae</taxon>
        <taxon>Chlorophyta</taxon>
        <taxon>Pyramimonadophyceae</taxon>
        <taxon>Pyramimonadales</taxon>
        <taxon>Pyramimonadaceae</taxon>
        <taxon>Cymbomonas</taxon>
    </lineage>
</organism>
<sequence>MASNTPDGTGLHCAGWLPARAPRLLAGCCDSPGCAPPPQVSCTSDGAELHCAGGLPACGPRLLAGCCDSSGCALSPQGGTDELEVYAVDPELALWGAAQNRTAARTVVRACAPGSAGPEPGPPKSSHYKWGATSRTVCCACRRAAAEVQP</sequence>
<dbReference type="AlphaFoldDB" id="A0AAE0CC25"/>
<reference evidence="1 2" key="1">
    <citation type="journal article" date="2015" name="Genome Biol. Evol.">
        <title>Comparative Genomics of a Bacterivorous Green Alga Reveals Evolutionary Causalities and Consequences of Phago-Mixotrophic Mode of Nutrition.</title>
        <authorList>
            <person name="Burns J.A."/>
            <person name="Paasch A."/>
            <person name="Narechania A."/>
            <person name="Kim E."/>
        </authorList>
    </citation>
    <scope>NUCLEOTIDE SEQUENCE [LARGE SCALE GENOMIC DNA]</scope>
    <source>
        <strain evidence="1 2">PLY_AMNH</strain>
    </source>
</reference>
<dbReference type="EMBL" id="LGRX02026279">
    <property type="protein sequence ID" value="KAK3251097.1"/>
    <property type="molecule type" value="Genomic_DNA"/>
</dbReference>
<evidence type="ECO:0000313" key="2">
    <source>
        <dbReference type="Proteomes" id="UP001190700"/>
    </source>
</evidence>
<dbReference type="Proteomes" id="UP001190700">
    <property type="component" value="Unassembled WGS sequence"/>
</dbReference>
<comment type="caution">
    <text evidence="1">The sequence shown here is derived from an EMBL/GenBank/DDBJ whole genome shotgun (WGS) entry which is preliminary data.</text>
</comment>